<organism evidence="3 4">
    <name type="scientific">Streptomyces laurentii</name>
    <dbReference type="NCBI Taxonomy" id="39478"/>
    <lineage>
        <taxon>Bacteria</taxon>
        <taxon>Bacillati</taxon>
        <taxon>Actinomycetota</taxon>
        <taxon>Actinomycetes</taxon>
        <taxon>Kitasatosporales</taxon>
        <taxon>Streptomycetaceae</taxon>
        <taxon>Streptomyces</taxon>
    </lineage>
</organism>
<keyword evidence="4" id="KW-1185">Reference proteome</keyword>
<dbReference type="InterPro" id="IPR000551">
    <property type="entry name" value="MerR-type_HTH_dom"/>
</dbReference>
<dbReference type="InterPro" id="IPR047057">
    <property type="entry name" value="MerR_fam"/>
</dbReference>
<dbReference type="PROSITE" id="PS50937">
    <property type="entry name" value="HTH_MERR_2"/>
    <property type="match status" value="1"/>
</dbReference>
<accession>A0A160NWX4</accession>
<dbReference type="AlphaFoldDB" id="A0A160NWX4"/>
<evidence type="ECO:0000259" key="2">
    <source>
        <dbReference type="PROSITE" id="PS50937"/>
    </source>
</evidence>
<protein>
    <submittedName>
        <fullName evidence="3">MerR family transcriptional regulator</fullName>
    </submittedName>
</protein>
<dbReference type="Gene3D" id="1.10.1660.10">
    <property type="match status" value="1"/>
</dbReference>
<keyword evidence="1" id="KW-0238">DNA-binding</keyword>
<dbReference type="Proteomes" id="UP000217676">
    <property type="component" value="Chromosome"/>
</dbReference>
<feature type="domain" description="HTH merR-type" evidence="2">
    <location>
        <begin position="1"/>
        <end position="68"/>
    </location>
</feature>
<evidence type="ECO:0000256" key="1">
    <source>
        <dbReference type="ARBA" id="ARBA00023125"/>
    </source>
</evidence>
<dbReference type="Pfam" id="PF13411">
    <property type="entry name" value="MerR_1"/>
    <property type="match status" value="1"/>
</dbReference>
<dbReference type="PANTHER" id="PTHR30204:SF93">
    <property type="entry name" value="HTH MERR-TYPE DOMAIN-CONTAINING PROTEIN"/>
    <property type="match status" value="1"/>
</dbReference>
<dbReference type="GO" id="GO:0003700">
    <property type="term" value="F:DNA-binding transcription factor activity"/>
    <property type="evidence" value="ECO:0007669"/>
    <property type="project" value="InterPro"/>
</dbReference>
<dbReference type="PANTHER" id="PTHR30204">
    <property type="entry name" value="REDOX-CYCLING DRUG-SENSING TRANSCRIPTIONAL ACTIVATOR SOXR"/>
    <property type="match status" value="1"/>
</dbReference>
<dbReference type="GO" id="GO:0003677">
    <property type="term" value="F:DNA binding"/>
    <property type="evidence" value="ECO:0007669"/>
    <property type="project" value="UniProtKB-KW"/>
</dbReference>
<dbReference type="PRINTS" id="PR00040">
    <property type="entry name" value="HTHMERR"/>
</dbReference>
<dbReference type="RefSeq" id="WP_359882368.1">
    <property type="nucleotide sequence ID" value="NZ_JBEYHT010000053.1"/>
</dbReference>
<dbReference type="EMBL" id="AP017424">
    <property type="protein sequence ID" value="BAU82263.1"/>
    <property type="molecule type" value="Genomic_DNA"/>
</dbReference>
<reference evidence="3 4" key="1">
    <citation type="journal article" date="2016" name="Genome Announc.">
        <title>Complete Genome Sequence of Thiostrepton-Producing Streptomyces laurentii ATCC 31255.</title>
        <authorList>
            <person name="Doi K."/>
            <person name="Fujino Y."/>
            <person name="Nagayoshi Y."/>
            <person name="Ohshima T."/>
            <person name="Ogata S."/>
        </authorList>
    </citation>
    <scope>NUCLEOTIDE SEQUENCE [LARGE SCALE GENOMIC DNA]</scope>
    <source>
        <strain evidence="3 4">ATCC 31255</strain>
    </source>
</reference>
<proteinExistence type="predicted"/>
<dbReference type="SUPFAM" id="SSF46955">
    <property type="entry name" value="Putative DNA-binding domain"/>
    <property type="match status" value="1"/>
</dbReference>
<name>A0A160NWX4_STRLU</name>
<gene>
    <name evidence="3" type="ORF">SLA_1321</name>
</gene>
<dbReference type="CDD" id="cd01282">
    <property type="entry name" value="HTH_MerR-like_sg3"/>
    <property type="match status" value="1"/>
</dbReference>
<dbReference type="SMART" id="SM00422">
    <property type="entry name" value="HTH_MERR"/>
    <property type="match status" value="1"/>
</dbReference>
<evidence type="ECO:0000313" key="4">
    <source>
        <dbReference type="Proteomes" id="UP000217676"/>
    </source>
</evidence>
<dbReference type="InterPro" id="IPR009061">
    <property type="entry name" value="DNA-bd_dom_put_sf"/>
</dbReference>
<sequence>MRIGELSRRTGVRTHQLRYYEAQGLLHPERAPSGYRAYGEDAVATVRRIRRLLAAGLSTEDIAYLLPCATGTGPDLAPCDELLDFLRTRLDGIDQSIDTLQRSREALHGYLERTERLLRAA</sequence>
<evidence type="ECO:0000313" key="3">
    <source>
        <dbReference type="EMBL" id="BAU82263.1"/>
    </source>
</evidence>
<dbReference type="KEGG" id="slau:SLA_1321"/>